<proteinExistence type="predicted"/>
<protein>
    <submittedName>
        <fullName evidence="1">Hydantoin racemase</fullName>
    </submittedName>
</protein>
<evidence type="ECO:0000313" key="2">
    <source>
        <dbReference type="Proteomes" id="UP000603940"/>
    </source>
</evidence>
<keyword evidence="2" id="KW-1185">Reference proteome</keyword>
<dbReference type="InterPro" id="IPR053714">
    <property type="entry name" value="Iso_Racemase_Enz_sf"/>
</dbReference>
<dbReference type="Proteomes" id="UP000603940">
    <property type="component" value="Unassembled WGS sequence"/>
</dbReference>
<accession>A0ABR7RB58</accession>
<organism evidence="1 2">
    <name type="scientific">Pseudoroseomonas ludipueritiae</name>
    <dbReference type="NCBI Taxonomy" id="198093"/>
    <lineage>
        <taxon>Bacteria</taxon>
        <taxon>Pseudomonadati</taxon>
        <taxon>Pseudomonadota</taxon>
        <taxon>Alphaproteobacteria</taxon>
        <taxon>Acetobacterales</taxon>
        <taxon>Acetobacteraceae</taxon>
        <taxon>Pseudoroseomonas</taxon>
    </lineage>
</organism>
<sequence length="61" mass="5959">MAARLGPRAPVPLLDGIACAVKLAEALVALNLPKASTGSLAPLAGRESSGLSPALAALLRG</sequence>
<dbReference type="EMBL" id="JACTUZ010000112">
    <property type="protein sequence ID" value="MBC9179000.1"/>
    <property type="molecule type" value="Genomic_DNA"/>
</dbReference>
<evidence type="ECO:0000313" key="1">
    <source>
        <dbReference type="EMBL" id="MBC9179000.1"/>
    </source>
</evidence>
<gene>
    <name evidence="1" type="ORF">IBL25_18820</name>
</gene>
<dbReference type="Gene3D" id="3.40.50.12500">
    <property type="match status" value="1"/>
</dbReference>
<name>A0ABR7RB58_9PROT</name>
<comment type="caution">
    <text evidence="1">The sequence shown here is derived from an EMBL/GenBank/DDBJ whole genome shotgun (WGS) entry which is preliminary data.</text>
</comment>
<feature type="non-terminal residue" evidence="1">
    <location>
        <position position="1"/>
    </location>
</feature>
<reference evidence="1 2" key="1">
    <citation type="journal article" date="2009" name="Int. J. Syst. Evol. Microbiol.">
        <title>Transfer of Teichococcus ludipueritiae and Muricoccus roseus to the genus Roseomonas, as Roseomonas ludipueritiae comb. nov. and Roseomonas rosea comb. nov., respectively, and emended description of the genus Roseomonas.</title>
        <authorList>
            <person name="Sanchez-Porro C."/>
            <person name="Gallego V."/>
            <person name="Busse H.J."/>
            <person name="Kampfer P."/>
            <person name="Ventosa A."/>
        </authorList>
    </citation>
    <scope>NUCLEOTIDE SEQUENCE [LARGE SCALE GENOMIC DNA]</scope>
    <source>
        <strain evidence="1 2">DSM 14915</strain>
    </source>
</reference>